<proteinExistence type="predicted"/>
<organism evidence="1">
    <name type="scientific">Tanacetum cinerariifolium</name>
    <name type="common">Dalmatian daisy</name>
    <name type="synonym">Chrysanthemum cinerariifolium</name>
    <dbReference type="NCBI Taxonomy" id="118510"/>
    <lineage>
        <taxon>Eukaryota</taxon>
        <taxon>Viridiplantae</taxon>
        <taxon>Streptophyta</taxon>
        <taxon>Embryophyta</taxon>
        <taxon>Tracheophyta</taxon>
        <taxon>Spermatophyta</taxon>
        <taxon>Magnoliopsida</taxon>
        <taxon>eudicotyledons</taxon>
        <taxon>Gunneridae</taxon>
        <taxon>Pentapetalae</taxon>
        <taxon>asterids</taxon>
        <taxon>campanulids</taxon>
        <taxon>Asterales</taxon>
        <taxon>Asteraceae</taxon>
        <taxon>Asteroideae</taxon>
        <taxon>Anthemideae</taxon>
        <taxon>Anthemidinae</taxon>
        <taxon>Tanacetum</taxon>
    </lineage>
</organism>
<dbReference type="AlphaFoldDB" id="A0A6L2MKH3"/>
<gene>
    <name evidence="1" type="ORF">Tci_044753</name>
</gene>
<accession>A0A6L2MKH3</accession>
<comment type="caution">
    <text evidence="1">The sequence shown here is derived from an EMBL/GenBank/DDBJ whole genome shotgun (WGS) entry which is preliminary data.</text>
</comment>
<reference evidence="1" key="1">
    <citation type="journal article" date="2019" name="Sci. Rep.">
        <title>Draft genome of Tanacetum cinerariifolium, the natural source of mosquito coil.</title>
        <authorList>
            <person name="Yamashiro T."/>
            <person name="Shiraishi A."/>
            <person name="Satake H."/>
            <person name="Nakayama K."/>
        </authorList>
    </citation>
    <scope>NUCLEOTIDE SEQUENCE</scope>
</reference>
<evidence type="ECO:0000313" key="1">
    <source>
        <dbReference type="EMBL" id="GEU72775.1"/>
    </source>
</evidence>
<name>A0A6L2MKH3_TANCI</name>
<dbReference type="EMBL" id="BKCJ010006558">
    <property type="protein sequence ID" value="GEU72775.1"/>
    <property type="molecule type" value="Genomic_DNA"/>
</dbReference>
<sequence>MIAKMDVDADVVLEEAKEDVAIPMNLLQEVMDTCTTLSRRVEHLELDKIAQDSEITKLKKRVKKLERRNKGRMIAEMDQDADVVLEEAKEDADDTKPDQDADVQVNADIQGRKAESQVEIYKIDLEHANKVLSMQEDESEPAEVQKVVDVVTTGKIITEFVTAASETITTASTINTTAEAQVPASTLTASPSRVTVAPSRRRKEVIIRDPQEESTTSTIIPAKTKSKDKGKGILVEDPKLLKKQAQIKQDEKYARELEAELNRTID</sequence>
<protein>
    <submittedName>
        <fullName evidence="1">Uncharacterized protein</fullName>
    </submittedName>
</protein>